<organism evidence="1 2">
    <name type="scientific">Euplotes crassus</name>
    <dbReference type="NCBI Taxonomy" id="5936"/>
    <lineage>
        <taxon>Eukaryota</taxon>
        <taxon>Sar</taxon>
        <taxon>Alveolata</taxon>
        <taxon>Ciliophora</taxon>
        <taxon>Intramacronucleata</taxon>
        <taxon>Spirotrichea</taxon>
        <taxon>Hypotrichia</taxon>
        <taxon>Euplotida</taxon>
        <taxon>Euplotidae</taxon>
        <taxon>Moneuplotes</taxon>
    </lineage>
</organism>
<dbReference type="EMBL" id="CAMPGE010026967">
    <property type="protein sequence ID" value="CAI2384633.1"/>
    <property type="molecule type" value="Genomic_DNA"/>
</dbReference>
<proteinExistence type="predicted"/>
<keyword evidence="2" id="KW-1185">Reference proteome</keyword>
<evidence type="ECO:0000313" key="2">
    <source>
        <dbReference type="Proteomes" id="UP001295684"/>
    </source>
</evidence>
<reference evidence="1" key="1">
    <citation type="submission" date="2023-07" db="EMBL/GenBank/DDBJ databases">
        <authorList>
            <consortium name="AG Swart"/>
            <person name="Singh M."/>
            <person name="Singh A."/>
            <person name="Seah K."/>
            <person name="Emmerich C."/>
        </authorList>
    </citation>
    <scope>NUCLEOTIDE SEQUENCE</scope>
    <source>
        <strain evidence="1">DP1</strain>
    </source>
</reference>
<name>A0AAD1Y4N7_EUPCR</name>
<accession>A0AAD1Y4N7</accession>
<dbReference type="AlphaFoldDB" id="A0AAD1Y4N7"/>
<evidence type="ECO:0000313" key="1">
    <source>
        <dbReference type="EMBL" id="CAI2384633.1"/>
    </source>
</evidence>
<sequence>MENRPKLEPIEQGFARIIVRRIESFIDSLNIDQTISWPLLLYKIGIVFIRIDKLENARMVIFRFSYHHLLPGPGSSAMSIYKTKRDIHIKQFSSISEGNLSCYIQPSLKIMTLKVQVKISLEIWKKRSAFTAICNCTFEFIWNKFKKAANICSLIKGIFISSSLATCLI</sequence>
<dbReference type="Proteomes" id="UP001295684">
    <property type="component" value="Unassembled WGS sequence"/>
</dbReference>
<protein>
    <submittedName>
        <fullName evidence="1">Uncharacterized protein</fullName>
    </submittedName>
</protein>
<gene>
    <name evidence="1" type="ORF">ECRASSUSDP1_LOCUS26167</name>
</gene>
<comment type="caution">
    <text evidence="1">The sequence shown here is derived from an EMBL/GenBank/DDBJ whole genome shotgun (WGS) entry which is preliminary data.</text>
</comment>